<proteinExistence type="predicted"/>
<evidence type="ECO:0000313" key="2">
    <source>
        <dbReference type="EMBL" id="SMO71967.1"/>
    </source>
</evidence>
<sequence length="156" mass="17473">MRSSKIYLLNVIIVGLFGWAMVTYYDAAEEIKTWINDSSVQGFSLNILPTILVLLVAGIAVAVVTRKQRKQGKGWKEALFLPAELKESDEREKMITAKACRNAYVSTMIAFPFLTIGMAAQPLVSDYFAAYPVVVFLLFPFIQMTAYYLTLKKGLS</sequence>
<organism evidence="2 3">
    <name type="scientific">Melghirimyces algeriensis</name>
    <dbReference type="NCBI Taxonomy" id="910412"/>
    <lineage>
        <taxon>Bacteria</taxon>
        <taxon>Bacillati</taxon>
        <taxon>Bacillota</taxon>
        <taxon>Bacilli</taxon>
        <taxon>Bacillales</taxon>
        <taxon>Thermoactinomycetaceae</taxon>
        <taxon>Melghirimyces</taxon>
    </lineage>
</organism>
<evidence type="ECO:0000256" key="1">
    <source>
        <dbReference type="SAM" id="Phobius"/>
    </source>
</evidence>
<keyword evidence="1" id="KW-0812">Transmembrane</keyword>
<gene>
    <name evidence="2" type="ORF">SAMN06264849_10699</name>
</gene>
<keyword evidence="1" id="KW-1133">Transmembrane helix</keyword>
<dbReference type="RefSeq" id="WP_142505686.1">
    <property type="nucleotide sequence ID" value="NZ_FXTI01000006.1"/>
</dbReference>
<dbReference type="EMBL" id="FXTI01000006">
    <property type="protein sequence ID" value="SMO71967.1"/>
    <property type="molecule type" value="Genomic_DNA"/>
</dbReference>
<dbReference type="AlphaFoldDB" id="A0A521DJU6"/>
<keyword evidence="1" id="KW-0472">Membrane</keyword>
<evidence type="ECO:0000313" key="3">
    <source>
        <dbReference type="Proteomes" id="UP000315636"/>
    </source>
</evidence>
<protein>
    <submittedName>
        <fullName evidence="2">PEP-CTERM protein-sorting domain-containing protein</fullName>
    </submittedName>
</protein>
<accession>A0A521DJU6</accession>
<dbReference type="Proteomes" id="UP000315636">
    <property type="component" value="Unassembled WGS sequence"/>
</dbReference>
<feature type="transmembrane region" description="Helical" evidence="1">
    <location>
        <begin position="45"/>
        <end position="64"/>
    </location>
</feature>
<name>A0A521DJU6_9BACL</name>
<keyword evidence="3" id="KW-1185">Reference proteome</keyword>
<feature type="transmembrane region" description="Helical" evidence="1">
    <location>
        <begin position="103"/>
        <end position="123"/>
    </location>
</feature>
<dbReference type="OrthoDB" id="2988123at2"/>
<feature type="transmembrane region" description="Helical" evidence="1">
    <location>
        <begin position="129"/>
        <end position="150"/>
    </location>
</feature>
<feature type="transmembrane region" description="Helical" evidence="1">
    <location>
        <begin position="7"/>
        <end position="25"/>
    </location>
</feature>
<reference evidence="2 3" key="1">
    <citation type="submission" date="2017-05" db="EMBL/GenBank/DDBJ databases">
        <authorList>
            <person name="Varghese N."/>
            <person name="Submissions S."/>
        </authorList>
    </citation>
    <scope>NUCLEOTIDE SEQUENCE [LARGE SCALE GENOMIC DNA]</scope>
    <source>
        <strain evidence="2 3">DSM 45474</strain>
    </source>
</reference>